<organism evidence="1 2">
    <name type="scientific">Profundibacterium mesophilum KAUST100406-0324</name>
    <dbReference type="NCBI Taxonomy" id="1037889"/>
    <lineage>
        <taxon>Bacteria</taxon>
        <taxon>Pseudomonadati</taxon>
        <taxon>Pseudomonadota</taxon>
        <taxon>Alphaproteobacteria</taxon>
        <taxon>Rhodobacterales</taxon>
        <taxon>Roseobacteraceae</taxon>
        <taxon>Profundibacterium</taxon>
    </lineage>
</organism>
<evidence type="ECO:0000313" key="1">
    <source>
        <dbReference type="EMBL" id="KAF0674689.1"/>
    </source>
</evidence>
<dbReference type="AlphaFoldDB" id="A0A921NR76"/>
<dbReference type="Proteomes" id="UP000698242">
    <property type="component" value="Unassembled WGS sequence"/>
</dbReference>
<reference evidence="1" key="1">
    <citation type="submission" date="2013-03" db="EMBL/GenBank/DDBJ databases">
        <title>Genome Sequence of the Profundibacterium mesophilum strain KAUST100406-0324T from Red Sea, a novel genus in the family Rhodobacteraceae.</title>
        <authorList>
            <person name="Essack M."/>
            <person name="Alam I."/>
            <person name="Lafi F."/>
            <person name="Alawi W."/>
            <person name="Kamanu F."/>
            <person name="Al-Suwailem A."/>
            <person name="Lee O.O."/>
            <person name="Xu Y."/>
            <person name="Bajic V."/>
            <person name="Qian P.-Y."/>
            <person name="Archer J."/>
        </authorList>
    </citation>
    <scope>NUCLEOTIDE SEQUENCE</scope>
    <source>
        <strain evidence="1">KAUST100406-0324</strain>
    </source>
</reference>
<evidence type="ECO:0000313" key="2">
    <source>
        <dbReference type="Proteomes" id="UP000698242"/>
    </source>
</evidence>
<keyword evidence="2" id="KW-1185">Reference proteome</keyword>
<protein>
    <submittedName>
        <fullName evidence="1">Uncharacterized protein</fullName>
    </submittedName>
</protein>
<sequence length="283" mass="30969">MDLVFLLRAFSGVNTAFSLLSSHSGGTTRIPSRTLGLARLALRKPRAPGFPEGHAELEPVVVAIRRLLLLRGEEAEFAQLGDIAGNRCARSTETRADLLQGWPAVTVAIGHPAKFSEGPEGAGAHCDIEKINREGDKALAGIRVGNRHASSVRREPLLAIVMAACYPDNVGRDRCRDFVYPESHTVAAVWLFSFSGGARHECSEHASNRYRQDRSRGHADWTLSEIDCVFGPDHQLTDPLLMDRLARRCLSITSAYAPDVKTTGPHSAQRPLDHRWMQGAFSG</sequence>
<proteinExistence type="predicted"/>
<gene>
    <name evidence="1" type="ORF">PMES_03071</name>
</gene>
<comment type="caution">
    <text evidence="1">The sequence shown here is derived from an EMBL/GenBank/DDBJ whole genome shotgun (WGS) entry which is preliminary data.</text>
</comment>
<accession>A0A921NR76</accession>
<dbReference type="EMBL" id="APKE01000036">
    <property type="protein sequence ID" value="KAF0674689.1"/>
    <property type="molecule type" value="Genomic_DNA"/>
</dbReference>
<name>A0A921NR76_9RHOB</name>